<comment type="caution">
    <text evidence="2">The sequence shown here is derived from an EMBL/GenBank/DDBJ whole genome shotgun (WGS) entry which is preliminary data.</text>
</comment>
<name>A0A928TRV3_UNCKA</name>
<gene>
    <name evidence="2" type="ORF">HS096_01040</name>
</gene>
<evidence type="ECO:0000256" key="1">
    <source>
        <dbReference type="SAM" id="MobiDB-lite"/>
    </source>
</evidence>
<reference evidence="2" key="1">
    <citation type="submission" date="2020-05" db="EMBL/GenBank/DDBJ databases">
        <title>High-Quality Genomes of Partial-Nitritation/Anammox System by Hierarchical Clustering Based Hybrid Assembly.</title>
        <authorList>
            <person name="Liu L."/>
            <person name="Wang Y."/>
            <person name="Che Y."/>
            <person name="Chen Y."/>
            <person name="Xia Y."/>
            <person name="Luo R."/>
            <person name="Cheng S.H."/>
            <person name="Zheng C."/>
            <person name="Zhang T."/>
        </authorList>
    </citation>
    <scope>NUCLEOTIDE SEQUENCE</scope>
    <source>
        <strain evidence="2">H1_PAT1</strain>
    </source>
</reference>
<feature type="compositionally biased region" description="Polar residues" evidence="1">
    <location>
        <begin position="704"/>
        <end position="714"/>
    </location>
</feature>
<evidence type="ECO:0000313" key="2">
    <source>
        <dbReference type="EMBL" id="MBE7524969.1"/>
    </source>
</evidence>
<feature type="region of interest" description="Disordered" evidence="1">
    <location>
        <begin position="688"/>
        <end position="721"/>
    </location>
</feature>
<organism evidence="2 3">
    <name type="scientific">candidate division WWE3 bacterium</name>
    <dbReference type="NCBI Taxonomy" id="2053526"/>
    <lineage>
        <taxon>Bacteria</taxon>
        <taxon>Katanobacteria</taxon>
    </lineage>
</organism>
<accession>A0A928TRV3</accession>
<dbReference type="EMBL" id="JABTTY010000001">
    <property type="protein sequence ID" value="MBE7524969.1"/>
    <property type="molecule type" value="Genomic_DNA"/>
</dbReference>
<sequence length="721" mass="80541">MPRRRNVFEEPSSPEDIGPGSEAPKKQTKQSLELITGTKGAEREKRLRRRTMKVEKPEALEAEVEAGLAKLEEGDRKRRDEALRDEPSYVEHRALADIANARAAFHSSNIDSNRLTSDNAWQVLAELRKTEIQLQEALEEAWKRPETDASLPAAEAERQALLHAQWGVTDVINSVNTRVEELAGHDPQAYEHELANAQSKAYKVYENDIRDAQAFVADMRAHRTTPEAREQVLQTLEQRAGAIESVIEDLERLDVHAAQEPDNLAAHIAATYAFNELRQAIFEIREQVLQDRSISEAMEEAPPTKRMAEIPAETEKVPETIRNLETAPVTERMRGLETPASQVERWKDVIGKLVKLKKDILRGGIHRGAVAEARAVLDANYAGAEERLEILRGLERMDDWVALEKETLAEMMHLIEDIRNELEKLEAKKGVAPSVEEPSVPTKMDEQLEAYLAAKKQELANIRRAQTRLAKEIESAFGKPPEEFVAKGGMGIGNWTKRLFTRLTGGKDAYAAWLELSKKADRIASDIESPLTYRTGEGAAKAAIRRTDIKMEWERIRQREAAQEYHEARGRSAPGTEEEFFGGTLEQPEPAFLEQADYAAVRAVQRASLEKTALNAEQRGATNAREVAANLSTNGAMEFASFDPEEYVRQLGNAAEAQKAGNTRKFMKAQQLLRSMQNELRELGIDPDTGAEIRGVGGRVPRNVKQSKPPRSSGVSGGIQV</sequence>
<dbReference type="Proteomes" id="UP000710385">
    <property type="component" value="Unassembled WGS sequence"/>
</dbReference>
<proteinExistence type="predicted"/>
<evidence type="ECO:0000313" key="3">
    <source>
        <dbReference type="Proteomes" id="UP000710385"/>
    </source>
</evidence>
<dbReference type="AlphaFoldDB" id="A0A928TRV3"/>
<feature type="region of interest" description="Disordered" evidence="1">
    <location>
        <begin position="1"/>
        <end position="67"/>
    </location>
</feature>
<protein>
    <submittedName>
        <fullName evidence="2">Uncharacterized protein</fullName>
    </submittedName>
</protein>